<evidence type="ECO:0000313" key="1">
    <source>
        <dbReference type="EMBL" id="OGY53093.1"/>
    </source>
</evidence>
<gene>
    <name evidence="1" type="ORF">A3A02_00035</name>
</gene>
<comment type="caution">
    <text evidence="1">The sequence shown here is derived from an EMBL/GenBank/DDBJ whole genome shotgun (WGS) entry which is preliminary data.</text>
</comment>
<name>A0A1G1YL75_9BACT</name>
<evidence type="ECO:0000313" key="2">
    <source>
        <dbReference type="Proteomes" id="UP000177376"/>
    </source>
</evidence>
<dbReference type="EMBL" id="MHIM01000004">
    <property type="protein sequence ID" value="OGY53093.1"/>
    <property type="molecule type" value="Genomic_DNA"/>
</dbReference>
<proteinExistence type="predicted"/>
<reference evidence="1 2" key="1">
    <citation type="journal article" date="2016" name="Nat. Commun.">
        <title>Thousands of microbial genomes shed light on interconnected biogeochemical processes in an aquifer system.</title>
        <authorList>
            <person name="Anantharaman K."/>
            <person name="Brown C.T."/>
            <person name="Hug L.A."/>
            <person name="Sharon I."/>
            <person name="Castelle C.J."/>
            <person name="Probst A.J."/>
            <person name="Thomas B.C."/>
            <person name="Singh A."/>
            <person name="Wilkins M.J."/>
            <person name="Karaoz U."/>
            <person name="Brodie E.L."/>
            <person name="Williams K.H."/>
            <person name="Hubbard S.S."/>
            <person name="Banfield J.F."/>
        </authorList>
    </citation>
    <scope>NUCLEOTIDE SEQUENCE [LARGE SCALE GENOMIC DNA]</scope>
</reference>
<dbReference type="AlphaFoldDB" id="A0A1G1YL75"/>
<protein>
    <submittedName>
        <fullName evidence="1">Uncharacterized protein</fullName>
    </submittedName>
</protein>
<accession>A0A1G1YL75</accession>
<dbReference type="Proteomes" id="UP000177376">
    <property type="component" value="Unassembled WGS sequence"/>
</dbReference>
<sequence length="242" mass="26966">MAITTLDKKVNFTMFFKAMGNRLQNLLASTLSPAEKLEQIQKVLEVQVQEKRQLAREIGARMRAMSDPETKELESLEALQARRVKLVKLGGTLVDQPDKVARLGQISQEVKALDDRIASQQATYKTLQESYNLAKDNYQQAFLALETVRENGAAMLKAIEAHKQALALRDEAQSQDKIDTSFLNDLQNELSQVQAEIRTDDEIENDLDATSNFSVDSALSKMDEASVDNDLMAEFKAASSPA</sequence>
<organism evidence="1 2">
    <name type="scientific">Candidatus Buchananbacteria bacterium RIFCSPLOWO2_01_FULL_39_33</name>
    <dbReference type="NCBI Taxonomy" id="1797543"/>
    <lineage>
        <taxon>Bacteria</taxon>
        <taxon>Candidatus Buchananiibacteriota</taxon>
    </lineage>
</organism>